<dbReference type="Gene3D" id="2.60.120.200">
    <property type="match status" value="1"/>
</dbReference>
<feature type="region of interest" description="Disordered" evidence="3">
    <location>
        <begin position="331"/>
        <end position="350"/>
    </location>
</feature>
<dbReference type="Pfam" id="PF13385">
    <property type="entry name" value="Laminin_G_3"/>
    <property type="match status" value="1"/>
</dbReference>
<proteinExistence type="predicted"/>
<reference evidence="5" key="1">
    <citation type="submission" date="2018-05" db="EMBL/GenBank/DDBJ databases">
        <authorList>
            <person name="Lanie J.A."/>
            <person name="Ng W.-L."/>
            <person name="Kazmierczak K.M."/>
            <person name="Andrzejewski T.M."/>
            <person name="Davidsen T.M."/>
            <person name="Wayne K.J."/>
            <person name="Tettelin H."/>
            <person name="Glass J.I."/>
            <person name="Rusch D."/>
            <person name="Podicherti R."/>
            <person name="Tsui H.-C.T."/>
            <person name="Winkler M.E."/>
        </authorList>
    </citation>
    <scope>NUCLEOTIDE SEQUENCE</scope>
</reference>
<evidence type="ECO:0000256" key="3">
    <source>
        <dbReference type="SAM" id="MobiDB-lite"/>
    </source>
</evidence>
<feature type="domain" description="LamG-like jellyroll fold" evidence="4">
    <location>
        <begin position="174"/>
        <end position="303"/>
    </location>
</feature>
<feature type="non-terminal residue" evidence="5">
    <location>
        <position position="350"/>
    </location>
</feature>
<keyword evidence="2" id="KW-1015">Disulfide bond</keyword>
<dbReference type="SUPFAM" id="SSF49899">
    <property type="entry name" value="Concanavalin A-like lectins/glucanases"/>
    <property type="match status" value="1"/>
</dbReference>
<evidence type="ECO:0000259" key="4">
    <source>
        <dbReference type="SMART" id="SM00560"/>
    </source>
</evidence>
<name>A0A382J7P1_9ZZZZ</name>
<keyword evidence="1" id="KW-0732">Signal</keyword>
<feature type="non-terminal residue" evidence="5">
    <location>
        <position position="1"/>
    </location>
</feature>
<dbReference type="EMBL" id="UINC01072011">
    <property type="protein sequence ID" value="SVC07347.1"/>
    <property type="molecule type" value="Genomic_DNA"/>
</dbReference>
<evidence type="ECO:0000313" key="5">
    <source>
        <dbReference type="EMBL" id="SVC07347.1"/>
    </source>
</evidence>
<dbReference type="InterPro" id="IPR006558">
    <property type="entry name" value="LamG-like"/>
</dbReference>
<dbReference type="AlphaFoldDB" id="A0A382J7P1"/>
<gene>
    <name evidence="5" type="ORF">METZ01_LOCUS260201</name>
</gene>
<protein>
    <recommendedName>
        <fullName evidence="4">LamG-like jellyroll fold domain-containing protein</fullName>
    </recommendedName>
</protein>
<evidence type="ECO:0000256" key="1">
    <source>
        <dbReference type="ARBA" id="ARBA00022729"/>
    </source>
</evidence>
<dbReference type="InterPro" id="IPR013320">
    <property type="entry name" value="ConA-like_dom_sf"/>
</dbReference>
<accession>A0A382J7P1</accession>
<evidence type="ECO:0000256" key="2">
    <source>
        <dbReference type="ARBA" id="ARBA00023157"/>
    </source>
</evidence>
<organism evidence="5">
    <name type="scientific">marine metagenome</name>
    <dbReference type="NCBI Taxonomy" id="408172"/>
    <lineage>
        <taxon>unclassified sequences</taxon>
        <taxon>metagenomes</taxon>
        <taxon>ecological metagenomes</taxon>
    </lineage>
</organism>
<sequence>GQLWISVNGGDYTDVGKDAFSVNGYTDVAIIGNGIAKGQNGFGNTSAGYADGNYITTTASLGSFDAGDAISVRFVALYDDCATGVNPNWVIASVSSDQMAIESVVQAVPGLIAYWPFDGNIDDAIGDSHGEAMGTDDISYDDGQFGMGIDLDGIDQFIQTPLANEEMFDFQDGTGFTVSAWLRVDGFTKSWQALIAKGEGNRWRVHRRGGENVFTANGGNADVSAGSTDVNDGEIHHVALVSDPAGGEVRFYVDGELEGTSGAPSIQSNDNPMMIGENPDAQGRTWDGLIDDVGIWNRPITEEEVALIYNDGAGTVLVSAGGGKSITWDFNDGLPEGSEVAGTAEHSEDE</sequence>
<dbReference type="SMART" id="SM00560">
    <property type="entry name" value="LamGL"/>
    <property type="match status" value="1"/>
</dbReference>